<dbReference type="PANTHER" id="PTHR38009">
    <property type="entry name" value="CONSERVED HYPOTHETICAL PHAGE TAIL PROTEIN"/>
    <property type="match status" value="1"/>
</dbReference>
<dbReference type="GO" id="GO:0005198">
    <property type="term" value="F:structural molecule activity"/>
    <property type="evidence" value="ECO:0007669"/>
    <property type="project" value="InterPro"/>
</dbReference>
<evidence type="ECO:0000313" key="1">
    <source>
        <dbReference type="EMBL" id="KJK49263.1"/>
    </source>
</evidence>
<dbReference type="PATRIC" id="fig|68170.10.peg.3189"/>
<comment type="caution">
    <text evidence="1">The sequence shown here is derived from an EMBL/GenBank/DDBJ whole genome shotgun (WGS) entry which is preliminary data.</text>
</comment>
<keyword evidence="2" id="KW-1185">Reference proteome</keyword>
<dbReference type="Proteomes" id="UP000033393">
    <property type="component" value="Unassembled WGS sequence"/>
</dbReference>
<dbReference type="EMBL" id="JYJG01000087">
    <property type="protein sequence ID" value="KJK49263.1"/>
    <property type="molecule type" value="Genomic_DNA"/>
</dbReference>
<dbReference type="NCBIfam" id="TIGR02241">
    <property type="entry name" value="conserved hypothetical phage tail region protein"/>
    <property type="match status" value="1"/>
</dbReference>
<evidence type="ECO:0000313" key="2">
    <source>
        <dbReference type="Proteomes" id="UP000033393"/>
    </source>
</evidence>
<dbReference type="AlphaFoldDB" id="A0A0F0H6L8"/>
<organism evidence="1 2">
    <name type="scientific">Lentzea aerocolonigenes</name>
    <name type="common">Lechevalieria aerocolonigenes</name>
    <name type="synonym">Saccharothrix aerocolonigenes</name>
    <dbReference type="NCBI Taxonomy" id="68170"/>
    <lineage>
        <taxon>Bacteria</taxon>
        <taxon>Bacillati</taxon>
        <taxon>Actinomycetota</taxon>
        <taxon>Actinomycetes</taxon>
        <taxon>Pseudonocardiales</taxon>
        <taxon>Pseudonocardiaceae</taxon>
        <taxon>Lentzea</taxon>
    </lineage>
</organism>
<accession>A0A0F0H6L8</accession>
<sequence length="138" mass="15164">MSLDPNANLKPLGIFTELTGISTEVEPVEYVASNGDKGPMNMKLPGKQKPPTVVLKRGKTHNTALWAWHQNVRDGLLKLARVDAHLTMFDSEGNRVAGYTLHYAWPSKLEVSGMRAGASEVLMETLTLVCESITRADM</sequence>
<dbReference type="InterPro" id="IPR011747">
    <property type="entry name" value="CHP02241"/>
</dbReference>
<dbReference type="Pfam" id="PF06841">
    <property type="entry name" value="Phage_T4_gp19"/>
    <property type="match status" value="1"/>
</dbReference>
<name>A0A0F0H6L8_LENAE</name>
<protein>
    <recommendedName>
        <fullName evidence="3">Phage tail protein</fullName>
    </recommendedName>
</protein>
<dbReference type="InterPro" id="IPR010667">
    <property type="entry name" value="Phage_T4_Gp19"/>
</dbReference>
<reference evidence="1 2" key="1">
    <citation type="submission" date="2015-02" db="EMBL/GenBank/DDBJ databases">
        <authorList>
            <person name="Ju K.-S."/>
            <person name="Doroghazi J.R."/>
            <person name="Metcalf W."/>
        </authorList>
    </citation>
    <scope>NUCLEOTIDE SEQUENCE [LARGE SCALE GENOMIC DNA]</scope>
    <source>
        <strain evidence="1 2">NRRL B-16140</strain>
    </source>
</reference>
<evidence type="ECO:0008006" key="3">
    <source>
        <dbReference type="Google" id="ProtNLM"/>
    </source>
</evidence>
<dbReference type="PANTHER" id="PTHR38009:SF1">
    <property type="entry name" value="CONSERVED HYPOTHETICAL PHAGE TAIL PROTEIN"/>
    <property type="match status" value="1"/>
</dbReference>
<gene>
    <name evidence="1" type="ORF">UK23_14865</name>
</gene>
<proteinExistence type="predicted"/>